<dbReference type="EC" id="2.7.11.22" evidence="3"/>
<keyword evidence="8 16" id="KW-0418">Kinase</keyword>
<evidence type="ECO:0000256" key="11">
    <source>
        <dbReference type="ARBA" id="ARBA00047811"/>
    </source>
</evidence>
<evidence type="ECO:0000256" key="3">
    <source>
        <dbReference type="ARBA" id="ARBA00012425"/>
    </source>
</evidence>
<feature type="compositionally biased region" description="Basic and acidic residues" evidence="14">
    <location>
        <begin position="1"/>
        <end position="62"/>
    </location>
</feature>
<evidence type="ECO:0000256" key="2">
    <source>
        <dbReference type="ARBA" id="ARBA00006485"/>
    </source>
</evidence>
<dbReference type="InterPro" id="IPR008271">
    <property type="entry name" value="Ser/Thr_kinase_AS"/>
</dbReference>
<dbReference type="InterPro" id="IPR045267">
    <property type="entry name" value="CDK11/PITSLRE_STKc"/>
</dbReference>
<dbReference type="SMART" id="SM00220">
    <property type="entry name" value="S_TKc"/>
    <property type="match status" value="1"/>
</dbReference>
<keyword evidence="9" id="KW-0067">ATP-binding</keyword>
<feature type="compositionally biased region" description="Basic and acidic residues" evidence="14">
    <location>
        <begin position="212"/>
        <end position="247"/>
    </location>
</feature>
<dbReference type="SUPFAM" id="SSF56112">
    <property type="entry name" value="Protein kinase-like (PK-like)"/>
    <property type="match status" value="1"/>
</dbReference>
<evidence type="ECO:0000256" key="10">
    <source>
        <dbReference type="ARBA" id="ARBA00023306"/>
    </source>
</evidence>
<keyword evidence="4" id="KW-0723">Serine/threonine-protein kinase</keyword>
<feature type="region of interest" description="Disordered" evidence="14">
    <location>
        <begin position="1"/>
        <end position="272"/>
    </location>
</feature>
<dbReference type="FunFam" id="1.10.510.10:FF:000124">
    <property type="entry name" value="cyclin-dependent kinase 11B isoform X1"/>
    <property type="match status" value="1"/>
</dbReference>
<feature type="region of interest" description="Disordered" evidence="14">
    <location>
        <begin position="591"/>
        <end position="621"/>
    </location>
</feature>
<dbReference type="AlphaFoldDB" id="A0AAV4CHA1"/>
<dbReference type="InterPro" id="IPR011009">
    <property type="entry name" value="Kinase-like_dom_sf"/>
</dbReference>
<evidence type="ECO:0000256" key="14">
    <source>
        <dbReference type="SAM" id="MobiDB-lite"/>
    </source>
</evidence>
<dbReference type="EMBL" id="BLXT01006291">
    <property type="protein sequence ID" value="GFO30918.1"/>
    <property type="molecule type" value="Genomic_DNA"/>
</dbReference>
<dbReference type="PANTHER" id="PTHR24056">
    <property type="entry name" value="CELL DIVISION PROTEIN KINASE"/>
    <property type="match status" value="1"/>
</dbReference>
<evidence type="ECO:0000259" key="15">
    <source>
        <dbReference type="PROSITE" id="PS50011"/>
    </source>
</evidence>
<evidence type="ECO:0000256" key="7">
    <source>
        <dbReference type="ARBA" id="ARBA00022741"/>
    </source>
</evidence>
<comment type="caution">
    <text evidence="16">The sequence shown here is derived from an EMBL/GenBank/DDBJ whole genome shotgun (WGS) entry which is preliminary data.</text>
</comment>
<dbReference type="Pfam" id="PF00069">
    <property type="entry name" value="Pkinase"/>
    <property type="match status" value="1"/>
</dbReference>
<dbReference type="GO" id="GO:0005634">
    <property type="term" value="C:nucleus"/>
    <property type="evidence" value="ECO:0007669"/>
    <property type="project" value="TreeGrafter"/>
</dbReference>
<evidence type="ECO:0000256" key="12">
    <source>
        <dbReference type="ARBA" id="ARBA00048367"/>
    </source>
</evidence>
<accession>A0AAV4CHA1</accession>
<evidence type="ECO:0000256" key="8">
    <source>
        <dbReference type="ARBA" id="ARBA00022777"/>
    </source>
</evidence>
<dbReference type="FunFam" id="3.30.200.20:FF:000054">
    <property type="entry name" value="Cyclin-dependent kinase 11B"/>
    <property type="match status" value="1"/>
</dbReference>
<dbReference type="GO" id="GO:0005524">
    <property type="term" value="F:ATP binding"/>
    <property type="evidence" value="ECO:0007669"/>
    <property type="project" value="UniProtKB-KW"/>
</dbReference>
<dbReference type="Gene3D" id="1.10.510.10">
    <property type="entry name" value="Transferase(Phosphotransferase) domain 1"/>
    <property type="match status" value="1"/>
</dbReference>
<feature type="domain" description="Protein kinase" evidence="15">
    <location>
        <begin position="295"/>
        <end position="580"/>
    </location>
</feature>
<evidence type="ECO:0000313" key="17">
    <source>
        <dbReference type="Proteomes" id="UP000735302"/>
    </source>
</evidence>
<dbReference type="PROSITE" id="PS00108">
    <property type="entry name" value="PROTEIN_KINASE_ST"/>
    <property type="match status" value="1"/>
</dbReference>
<dbReference type="CDD" id="cd07843">
    <property type="entry name" value="STKc_CDC2L1"/>
    <property type="match status" value="1"/>
</dbReference>
<keyword evidence="7" id="KW-0547">Nucleotide-binding</keyword>
<evidence type="ECO:0000256" key="13">
    <source>
        <dbReference type="ARBA" id="ARBA00079859"/>
    </source>
</evidence>
<dbReference type="Gene3D" id="3.30.200.20">
    <property type="entry name" value="Phosphorylase Kinase, domain 1"/>
    <property type="match status" value="1"/>
</dbReference>
<dbReference type="GO" id="GO:0007346">
    <property type="term" value="P:regulation of mitotic cell cycle"/>
    <property type="evidence" value="ECO:0007669"/>
    <property type="project" value="TreeGrafter"/>
</dbReference>
<feature type="compositionally biased region" description="Basic and acidic residues" evidence="14">
    <location>
        <begin position="111"/>
        <end position="122"/>
    </location>
</feature>
<evidence type="ECO:0000256" key="5">
    <source>
        <dbReference type="ARBA" id="ARBA00022553"/>
    </source>
</evidence>
<protein>
    <recommendedName>
        <fullName evidence="3">cyclin-dependent kinase</fullName>
        <ecNumber evidence="3">2.7.11.22</ecNumber>
    </recommendedName>
    <alternativeName>
        <fullName evidence="13">Galactosyltransferase-associated protein kinase p58/GTA</fullName>
    </alternativeName>
</protein>
<comment type="catalytic activity">
    <reaction evidence="12">
        <text>L-seryl-[protein] + ATP = O-phospho-L-seryl-[protein] + ADP + H(+)</text>
        <dbReference type="Rhea" id="RHEA:17989"/>
        <dbReference type="Rhea" id="RHEA-COMP:9863"/>
        <dbReference type="Rhea" id="RHEA-COMP:11604"/>
        <dbReference type="ChEBI" id="CHEBI:15378"/>
        <dbReference type="ChEBI" id="CHEBI:29999"/>
        <dbReference type="ChEBI" id="CHEBI:30616"/>
        <dbReference type="ChEBI" id="CHEBI:83421"/>
        <dbReference type="ChEBI" id="CHEBI:456216"/>
        <dbReference type="EC" id="2.7.11.22"/>
    </reaction>
</comment>
<dbReference type="InterPro" id="IPR050108">
    <property type="entry name" value="CDK"/>
</dbReference>
<dbReference type="PROSITE" id="PS50011">
    <property type="entry name" value="PROTEIN_KINASE_DOM"/>
    <property type="match status" value="1"/>
</dbReference>
<keyword evidence="17" id="KW-1185">Reference proteome</keyword>
<keyword evidence="6" id="KW-0808">Transferase</keyword>
<evidence type="ECO:0000256" key="1">
    <source>
        <dbReference type="ARBA" id="ARBA00001946"/>
    </source>
</evidence>
<comment type="similarity">
    <text evidence="2">Belongs to the protein kinase superfamily. CMGC Ser/Thr protein kinase family. CDC2/CDKX subfamily.</text>
</comment>
<feature type="compositionally biased region" description="Basic and acidic residues" evidence="14">
    <location>
        <begin position="144"/>
        <end position="169"/>
    </location>
</feature>
<evidence type="ECO:0000256" key="6">
    <source>
        <dbReference type="ARBA" id="ARBA00022679"/>
    </source>
</evidence>
<feature type="compositionally biased region" description="Basic and acidic residues" evidence="14">
    <location>
        <begin position="69"/>
        <end position="80"/>
    </location>
</feature>
<dbReference type="Proteomes" id="UP000735302">
    <property type="component" value="Unassembled WGS sequence"/>
</dbReference>
<keyword evidence="5" id="KW-0597">Phosphoprotein</keyword>
<name>A0AAV4CHA1_9GAST</name>
<feature type="compositionally biased region" description="Low complexity" evidence="14">
    <location>
        <begin position="81"/>
        <end position="102"/>
    </location>
</feature>
<keyword evidence="10" id="KW-0131">Cell cycle</keyword>
<evidence type="ECO:0000256" key="9">
    <source>
        <dbReference type="ARBA" id="ARBA00022840"/>
    </source>
</evidence>
<reference evidence="16 17" key="1">
    <citation type="journal article" date="2021" name="Elife">
        <title>Chloroplast acquisition without the gene transfer in kleptoplastic sea slugs, Plakobranchus ocellatus.</title>
        <authorList>
            <person name="Maeda T."/>
            <person name="Takahashi S."/>
            <person name="Yoshida T."/>
            <person name="Shimamura S."/>
            <person name="Takaki Y."/>
            <person name="Nagai Y."/>
            <person name="Toyoda A."/>
            <person name="Suzuki Y."/>
            <person name="Arimoto A."/>
            <person name="Ishii H."/>
            <person name="Satoh N."/>
            <person name="Nishiyama T."/>
            <person name="Hasebe M."/>
            <person name="Maruyama T."/>
            <person name="Minagawa J."/>
            <person name="Obokata J."/>
            <person name="Shigenobu S."/>
        </authorList>
    </citation>
    <scope>NUCLEOTIDE SEQUENCE [LARGE SCALE GENOMIC DNA]</scope>
</reference>
<evidence type="ECO:0000313" key="16">
    <source>
        <dbReference type="EMBL" id="GFO30918.1"/>
    </source>
</evidence>
<dbReference type="PANTHER" id="PTHR24056:SF107">
    <property type="entry name" value="CYCLIN-DEPENDENT KINASE 11A-RELATED"/>
    <property type="match status" value="1"/>
</dbReference>
<feature type="compositionally biased region" description="Acidic residues" evidence="14">
    <location>
        <begin position="170"/>
        <end position="211"/>
    </location>
</feature>
<evidence type="ECO:0000256" key="4">
    <source>
        <dbReference type="ARBA" id="ARBA00022527"/>
    </source>
</evidence>
<sequence length="653" mass="74218">MREELKEKEVRQTKRKDDRPSFSDGKRGRDRTRHDDRPPMPADDSHRSRSRDYDRSRNKDKSFPPPPRLNDDKGLRKDASKSSSTTSLSKVSSGGSATTSSSRKGVEDEDRDKHHSESEQQDTRMVVVEDDSDTDKKSRTKERNRRDEPEVAPRKTEKDPLEAKIKALEGEGDGDDDDEDEEEEESGDSDSDSDDSSSDSSSEEASSEEEDEKKGGDSARDSEHKAGHIDVPGKVRSKFDDHSDVDSPSRMSQRSHSDEEYMPESPEMSDVEMNPEDELPIYLPAIQGCRSVEEFNCLNRIEEGTYGVVYRACDKKTNEIVALKRLKMEKEKEGFPITSLREINTLLKAQHENIVTVREIVVGSNMDKIYIVMDFVEHDLKTLMENMKNPFLVGEVKTLLRQLLRAVRHLHDNWILHRDLKTSNLLLSHKGILKVGDFGLAREYGSPLKAYTPIVVTLWYRAPELLLGCKEYSTHVDMWSVGCIFAEMLLMKALWPGKSEIDEINRIFKDLGTPTEKIWPGVTDLPGMKKVQFNENPYNVVRNRFGSYFTDAGFDLLNRFFAYDPAKRVSAEIALEHEYFSESPLPVDPSMFPTWPARSEQNRKHTSSPKPPSGGKAYQKLMDDEESFAARGFHMPQAAKGVSSQGMGFSLKF</sequence>
<dbReference type="GO" id="GO:0004693">
    <property type="term" value="F:cyclin-dependent protein serine/threonine kinase activity"/>
    <property type="evidence" value="ECO:0007669"/>
    <property type="project" value="UniProtKB-EC"/>
</dbReference>
<comment type="catalytic activity">
    <reaction evidence="11">
        <text>L-threonyl-[protein] + ATP = O-phospho-L-threonyl-[protein] + ADP + H(+)</text>
        <dbReference type="Rhea" id="RHEA:46608"/>
        <dbReference type="Rhea" id="RHEA-COMP:11060"/>
        <dbReference type="Rhea" id="RHEA-COMP:11605"/>
        <dbReference type="ChEBI" id="CHEBI:15378"/>
        <dbReference type="ChEBI" id="CHEBI:30013"/>
        <dbReference type="ChEBI" id="CHEBI:30616"/>
        <dbReference type="ChEBI" id="CHEBI:61977"/>
        <dbReference type="ChEBI" id="CHEBI:456216"/>
        <dbReference type="EC" id="2.7.11.22"/>
    </reaction>
</comment>
<comment type="cofactor">
    <cofactor evidence="1">
        <name>Mg(2+)</name>
        <dbReference type="ChEBI" id="CHEBI:18420"/>
    </cofactor>
</comment>
<proteinExistence type="inferred from homology"/>
<organism evidence="16 17">
    <name type="scientific">Plakobranchus ocellatus</name>
    <dbReference type="NCBI Taxonomy" id="259542"/>
    <lineage>
        <taxon>Eukaryota</taxon>
        <taxon>Metazoa</taxon>
        <taxon>Spiralia</taxon>
        <taxon>Lophotrochozoa</taxon>
        <taxon>Mollusca</taxon>
        <taxon>Gastropoda</taxon>
        <taxon>Heterobranchia</taxon>
        <taxon>Euthyneura</taxon>
        <taxon>Panpulmonata</taxon>
        <taxon>Sacoglossa</taxon>
        <taxon>Placobranchoidea</taxon>
        <taxon>Plakobranchidae</taxon>
        <taxon>Plakobranchus</taxon>
    </lineage>
</organism>
<gene>
    <name evidence="16" type="ORF">PoB_005742300</name>
</gene>
<dbReference type="InterPro" id="IPR000719">
    <property type="entry name" value="Prot_kinase_dom"/>
</dbReference>